<feature type="compositionally biased region" description="Polar residues" evidence="1">
    <location>
        <begin position="364"/>
        <end position="377"/>
    </location>
</feature>
<feature type="region of interest" description="Disordered" evidence="1">
    <location>
        <begin position="325"/>
        <end position="377"/>
    </location>
</feature>
<dbReference type="Gene3D" id="3.40.30.10">
    <property type="entry name" value="Glutaredoxin"/>
    <property type="match status" value="1"/>
</dbReference>
<feature type="region of interest" description="Disordered" evidence="1">
    <location>
        <begin position="171"/>
        <end position="190"/>
    </location>
</feature>
<dbReference type="Proteomes" id="UP000238479">
    <property type="component" value="Chromosome 3"/>
</dbReference>
<dbReference type="PANTHER" id="PTHR10438">
    <property type="entry name" value="THIOREDOXIN"/>
    <property type="match status" value="1"/>
</dbReference>
<feature type="compositionally biased region" description="Basic and acidic residues" evidence="1">
    <location>
        <begin position="181"/>
        <end position="190"/>
    </location>
</feature>
<dbReference type="InterPro" id="IPR050620">
    <property type="entry name" value="Thioredoxin_H-type-like"/>
</dbReference>
<name>A0A2P6RGM1_ROSCH</name>
<dbReference type="AlphaFoldDB" id="A0A2P6RGM1"/>
<protein>
    <submittedName>
        <fullName evidence="2">Putative thioredoxin</fullName>
    </submittedName>
</protein>
<dbReference type="InterPro" id="IPR036249">
    <property type="entry name" value="Thioredoxin-like_sf"/>
</dbReference>
<proteinExistence type="predicted"/>
<sequence>MMNSRGLFVALIHHHRKLSTSNFFAARKHHYHFLQHRLLHSSPSPNLLVKAFAIKEDYDLEVKRVQDQSLPAIFCVTTYSEPLCFDVARHLRKMNHRFPNVAISEFVLDAKADNYKSTLKSLGISYTPSFHFFKNGKKVNKVGLKRLRTDAEAYVECLKRIVEQLYNFQPTKSSSSRKNKRTTEGSDVERPKKVSGFASCELILSKEEYNLAVNRIQDESVPAVLYFATYSEFTSTIVYEFLHEDLSERFPHVAIYEFLLDPKEDDYETTLKSLNISSIVNAPIFHFFKNGQKVDELACERFEFYQYGRDLEKILEKLYNTQPAISSSGTGRKTTQELQPVKDKDSKGVRGQRGRKVRDAAMISKQTQSGGNHQFVN</sequence>
<evidence type="ECO:0000256" key="1">
    <source>
        <dbReference type="SAM" id="MobiDB-lite"/>
    </source>
</evidence>
<comment type="caution">
    <text evidence="2">The sequence shown here is derived from an EMBL/GenBank/DDBJ whole genome shotgun (WGS) entry which is preliminary data.</text>
</comment>
<evidence type="ECO:0000313" key="2">
    <source>
        <dbReference type="EMBL" id="PRQ45569.1"/>
    </source>
</evidence>
<feature type="compositionally biased region" description="Polar residues" evidence="1">
    <location>
        <begin position="325"/>
        <end position="338"/>
    </location>
</feature>
<accession>A0A2P6RGM1</accession>
<dbReference type="EMBL" id="PDCK01000041">
    <property type="protein sequence ID" value="PRQ45569.1"/>
    <property type="molecule type" value="Genomic_DNA"/>
</dbReference>
<dbReference type="STRING" id="74649.A0A2P6RGM1"/>
<keyword evidence="3" id="KW-1185">Reference proteome</keyword>
<gene>
    <name evidence="2" type="ORF">RchiOBHm_Chr3g0492811</name>
</gene>
<dbReference type="SUPFAM" id="SSF52833">
    <property type="entry name" value="Thioredoxin-like"/>
    <property type="match status" value="1"/>
</dbReference>
<dbReference type="Gramene" id="PRQ45569">
    <property type="protein sequence ID" value="PRQ45569"/>
    <property type="gene ID" value="RchiOBHm_Chr3g0492811"/>
</dbReference>
<evidence type="ECO:0000313" key="3">
    <source>
        <dbReference type="Proteomes" id="UP000238479"/>
    </source>
</evidence>
<dbReference type="CDD" id="cd02947">
    <property type="entry name" value="TRX_family"/>
    <property type="match status" value="1"/>
</dbReference>
<reference evidence="2 3" key="1">
    <citation type="journal article" date="2018" name="Nat. Genet.">
        <title>The Rosa genome provides new insights in the design of modern roses.</title>
        <authorList>
            <person name="Bendahmane M."/>
        </authorList>
    </citation>
    <scope>NUCLEOTIDE SEQUENCE [LARGE SCALE GENOMIC DNA]</scope>
    <source>
        <strain evidence="3">cv. Old Blush</strain>
    </source>
</reference>
<organism evidence="2 3">
    <name type="scientific">Rosa chinensis</name>
    <name type="common">China rose</name>
    <dbReference type="NCBI Taxonomy" id="74649"/>
    <lineage>
        <taxon>Eukaryota</taxon>
        <taxon>Viridiplantae</taxon>
        <taxon>Streptophyta</taxon>
        <taxon>Embryophyta</taxon>
        <taxon>Tracheophyta</taxon>
        <taxon>Spermatophyta</taxon>
        <taxon>Magnoliopsida</taxon>
        <taxon>eudicotyledons</taxon>
        <taxon>Gunneridae</taxon>
        <taxon>Pentapetalae</taxon>
        <taxon>rosids</taxon>
        <taxon>fabids</taxon>
        <taxon>Rosales</taxon>
        <taxon>Rosaceae</taxon>
        <taxon>Rosoideae</taxon>
        <taxon>Rosoideae incertae sedis</taxon>
        <taxon>Rosa</taxon>
    </lineage>
</organism>
<dbReference type="PANTHER" id="PTHR10438:SF405">
    <property type="entry name" value="THIOREDOXIN DOMAIN-CONTAINING PROTEIN"/>
    <property type="match status" value="1"/>
</dbReference>